<organism evidence="1">
    <name type="scientific">Anguilla anguilla</name>
    <name type="common">European freshwater eel</name>
    <name type="synonym">Muraena anguilla</name>
    <dbReference type="NCBI Taxonomy" id="7936"/>
    <lineage>
        <taxon>Eukaryota</taxon>
        <taxon>Metazoa</taxon>
        <taxon>Chordata</taxon>
        <taxon>Craniata</taxon>
        <taxon>Vertebrata</taxon>
        <taxon>Euteleostomi</taxon>
        <taxon>Actinopterygii</taxon>
        <taxon>Neopterygii</taxon>
        <taxon>Teleostei</taxon>
        <taxon>Anguilliformes</taxon>
        <taxon>Anguillidae</taxon>
        <taxon>Anguilla</taxon>
    </lineage>
</organism>
<sequence length="17" mass="2023">MLFSEWITSLWPSITLV</sequence>
<dbReference type="EMBL" id="GBXM01108269">
    <property type="protein sequence ID" value="JAH00308.1"/>
    <property type="molecule type" value="Transcribed_RNA"/>
</dbReference>
<name>A0A0E9P901_ANGAN</name>
<reference evidence="1" key="2">
    <citation type="journal article" date="2015" name="Fish Shellfish Immunol.">
        <title>Early steps in the European eel (Anguilla anguilla)-Vibrio vulnificus interaction in the gills: Role of the RtxA13 toxin.</title>
        <authorList>
            <person name="Callol A."/>
            <person name="Pajuelo D."/>
            <person name="Ebbesson L."/>
            <person name="Teles M."/>
            <person name="MacKenzie S."/>
            <person name="Amaro C."/>
        </authorList>
    </citation>
    <scope>NUCLEOTIDE SEQUENCE</scope>
</reference>
<dbReference type="AlphaFoldDB" id="A0A0E9P901"/>
<evidence type="ECO:0000313" key="1">
    <source>
        <dbReference type="EMBL" id="JAH00308.1"/>
    </source>
</evidence>
<proteinExistence type="predicted"/>
<protein>
    <submittedName>
        <fullName evidence="1">Uncharacterized protein</fullName>
    </submittedName>
</protein>
<reference evidence="1" key="1">
    <citation type="submission" date="2014-11" db="EMBL/GenBank/DDBJ databases">
        <authorList>
            <person name="Amaro Gonzalez C."/>
        </authorList>
    </citation>
    <scope>NUCLEOTIDE SEQUENCE</scope>
</reference>
<accession>A0A0E9P901</accession>